<evidence type="ECO:0000313" key="2">
    <source>
        <dbReference type="Proteomes" id="UP000282002"/>
    </source>
</evidence>
<dbReference type="Proteomes" id="UP000282002">
    <property type="component" value="Chromosome"/>
</dbReference>
<protein>
    <submittedName>
        <fullName evidence="1">Uncharacterized protein</fullName>
    </submittedName>
</protein>
<dbReference type="KEGG" id="taw:EI545_02265"/>
<dbReference type="EMBL" id="CP034328">
    <property type="protein sequence ID" value="AZL57768.1"/>
    <property type="molecule type" value="Genomic_DNA"/>
</dbReference>
<name>A0A3S8U2I0_9RHOB</name>
<reference evidence="1 2" key="1">
    <citation type="submission" date="2018-12" db="EMBL/GenBank/DDBJ databases">
        <title>Complete genome sequencing of Tabrizicola sp. K13M18.</title>
        <authorList>
            <person name="Bae J.-W."/>
        </authorList>
    </citation>
    <scope>NUCLEOTIDE SEQUENCE [LARGE SCALE GENOMIC DNA]</scope>
    <source>
        <strain evidence="1 2">K13M18</strain>
    </source>
</reference>
<sequence>MAEHLLSESLESGPDVRSISDEIDVAGRLLATEGAIDLAAQRDRLSEIGFESHNIDAVYESYFDALFDPSYPFDIPAALAAGTGPEDTDLENYLTAAFRLALREPARRAETLALWEENFDRMADSHTPSGSTSFFILEWLARNDPALAALYFQRAAEVQAYVSGPGGWMKFFRMAAFHCRDGRPDEGRRLLVGLQSYLPLQSMPHLYVPALLDCEGEEATFAAIEAVLAKRAIWADLILRDNPEVRGYIVTTLEELSRDLRRGFANWLYHQNRGAEVAAIWTRYGAAEIAKRHLANLDWLPARLEKNQSAPVQSGQQLDAETEAAEARLNMMATVRGRDLTLEYDGDSTERLIELEWPSPGSIAAVRKLLQSSNGTPLETAFVVGLERKLGCATSDITMFALLDDISALENRLDQARAIIELLRFAHAPLAETAPTDYDCLVK</sequence>
<gene>
    <name evidence="1" type="ORF">EI545_02265</name>
</gene>
<evidence type="ECO:0000313" key="1">
    <source>
        <dbReference type="EMBL" id="AZL57768.1"/>
    </source>
</evidence>
<proteinExistence type="predicted"/>
<keyword evidence="2" id="KW-1185">Reference proteome</keyword>
<dbReference type="RefSeq" id="WP_125323969.1">
    <property type="nucleotide sequence ID" value="NZ_CP034328.1"/>
</dbReference>
<dbReference type="AlphaFoldDB" id="A0A3S8U2I0"/>
<accession>A0A3S8U2I0</accession>
<organism evidence="1 2">
    <name type="scientific">Tabrizicola piscis</name>
    <dbReference type="NCBI Taxonomy" id="2494374"/>
    <lineage>
        <taxon>Bacteria</taxon>
        <taxon>Pseudomonadati</taxon>
        <taxon>Pseudomonadota</taxon>
        <taxon>Alphaproteobacteria</taxon>
        <taxon>Rhodobacterales</taxon>
        <taxon>Paracoccaceae</taxon>
        <taxon>Tabrizicola</taxon>
    </lineage>
</organism>